<keyword evidence="1" id="KW-1133">Transmembrane helix</keyword>
<dbReference type="InParanoid" id="A0A024GMM2"/>
<organism evidence="2 3">
    <name type="scientific">Albugo candida</name>
    <dbReference type="NCBI Taxonomy" id="65357"/>
    <lineage>
        <taxon>Eukaryota</taxon>
        <taxon>Sar</taxon>
        <taxon>Stramenopiles</taxon>
        <taxon>Oomycota</taxon>
        <taxon>Peronosporomycetes</taxon>
        <taxon>Albuginales</taxon>
        <taxon>Albuginaceae</taxon>
        <taxon>Albugo</taxon>
    </lineage>
</organism>
<feature type="transmembrane region" description="Helical" evidence="1">
    <location>
        <begin position="37"/>
        <end position="55"/>
    </location>
</feature>
<name>A0A024GMM2_9STRA</name>
<evidence type="ECO:0000313" key="3">
    <source>
        <dbReference type="Proteomes" id="UP000053237"/>
    </source>
</evidence>
<dbReference type="OrthoDB" id="121593at2759"/>
<dbReference type="Proteomes" id="UP000053237">
    <property type="component" value="Unassembled WGS sequence"/>
</dbReference>
<evidence type="ECO:0000313" key="2">
    <source>
        <dbReference type="EMBL" id="CCI48137.1"/>
    </source>
</evidence>
<gene>
    <name evidence="2" type="ORF">BN9_091990</name>
</gene>
<comment type="caution">
    <text evidence="2">The sequence shown here is derived from an EMBL/GenBank/DDBJ whole genome shotgun (WGS) entry which is preliminary data.</text>
</comment>
<keyword evidence="3" id="KW-1185">Reference proteome</keyword>
<keyword evidence="1" id="KW-0472">Membrane</keyword>
<protein>
    <submittedName>
        <fullName evidence="2">Uncharacterized protein</fullName>
    </submittedName>
</protein>
<evidence type="ECO:0000256" key="1">
    <source>
        <dbReference type="SAM" id="Phobius"/>
    </source>
</evidence>
<sequence length="187" mass="21465">MIIRAESDDDTDDHDEKYMNDDQYSLHQKKSFYSKITIVKAAWLGIIFMMCFLALKDIEVIVAQLMNPSSDISYRDYVGFISQVIEIFQPSSASTLPPGLYWNHVAGILFVCVWIFIREKQNFRPARYQTMEMAGLPYSAIFGILCIGHFVSCLYIAMALYESQGNLSRFLSGWRRKAASEFAYDAT</sequence>
<accession>A0A024GMM2</accession>
<feature type="transmembrane region" description="Helical" evidence="1">
    <location>
        <begin position="100"/>
        <end position="117"/>
    </location>
</feature>
<proteinExistence type="predicted"/>
<keyword evidence="1" id="KW-0812">Transmembrane</keyword>
<reference evidence="2 3" key="1">
    <citation type="submission" date="2012-05" db="EMBL/GenBank/DDBJ databases">
        <title>Recombination and specialization in a pathogen metapopulation.</title>
        <authorList>
            <person name="Gardiner A."/>
            <person name="Kemen E."/>
            <person name="Schultz-Larsen T."/>
            <person name="MacLean D."/>
            <person name="Van Oosterhout C."/>
            <person name="Jones J.D.G."/>
        </authorList>
    </citation>
    <scope>NUCLEOTIDE SEQUENCE [LARGE SCALE GENOMIC DNA]</scope>
    <source>
        <strain evidence="2 3">Ac Nc2</strain>
    </source>
</reference>
<dbReference type="AlphaFoldDB" id="A0A024GMM2"/>
<dbReference type="EMBL" id="CAIX01000206">
    <property type="protein sequence ID" value="CCI48137.1"/>
    <property type="molecule type" value="Genomic_DNA"/>
</dbReference>
<feature type="transmembrane region" description="Helical" evidence="1">
    <location>
        <begin position="138"/>
        <end position="161"/>
    </location>
</feature>